<dbReference type="PROSITE" id="PS51186">
    <property type="entry name" value="GNAT"/>
    <property type="match status" value="1"/>
</dbReference>
<dbReference type="PANTHER" id="PTHR47403:SF6">
    <property type="entry name" value="N-ACETYLTRANSFERASE DOMAIN-CONTAINING PROTEIN"/>
    <property type="match status" value="1"/>
</dbReference>
<dbReference type="RefSeq" id="XP_012934553.1">
    <property type="nucleotide sequence ID" value="XM_013079099.2"/>
</dbReference>
<reference evidence="3" key="1">
    <citation type="submission" date="2025-08" db="UniProtKB">
        <authorList>
            <consortium name="RefSeq"/>
        </authorList>
    </citation>
    <scope>IDENTIFICATION</scope>
</reference>
<protein>
    <submittedName>
        <fullName evidence="3">Uncharacterized protein LOC101851016</fullName>
    </submittedName>
</protein>
<dbReference type="Gene3D" id="3.40.630.30">
    <property type="match status" value="1"/>
</dbReference>
<dbReference type="InterPro" id="IPR056483">
    <property type="entry name" value="Hisat_C"/>
</dbReference>
<gene>
    <name evidence="3" type="primary">LOC101851016</name>
</gene>
<dbReference type="InterPro" id="IPR016181">
    <property type="entry name" value="Acyl_CoA_acyltransferase"/>
</dbReference>
<evidence type="ECO:0000313" key="3">
    <source>
        <dbReference type="RefSeq" id="XP_012934553.1"/>
    </source>
</evidence>
<evidence type="ECO:0000259" key="1">
    <source>
        <dbReference type="PROSITE" id="PS51186"/>
    </source>
</evidence>
<dbReference type="SUPFAM" id="SSF55729">
    <property type="entry name" value="Acyl-CoA N-acyltransferases (Nat)"/>
    <property type="match status" value="1"/>
</dbReference>
<sequence length="331" mass="38601">MRLLKNFSFRRARLSDYYAVTQKLRIVRNDWDYLPGVYNEFVASPGRMGFVALNGNSEIVGAHFGIIVDNGQTLCKRAARVKENLQGQGIFTRLSEVMDEEVRRHGMIKWEVKTCAWANAERVRNGYIQRANFKELYAMESYDMYLKVSDILPVRETSFSNIRPMTHQDLWNIFNDEGICEKFFPRGRVPSFWVPLRPVEDNLKHLINCRTHIFMSCKSHAKFDPDSKPLGTIKASDISMMSLLFCYTTESGFVYNTDLHGQDFSDLESHLKFHLHRLQNVGHESVRWTIMFDSSHKDVIEERIGHCLKEYGVSLTQKVKSKQDVYFEKML</sequence>
<keyword evidence="2" id="KW-1185">Reference proteome</keyword>
<dbReference type="PANTHER" id="PTHR47403">
    <property type="entry name" value="LOC100145250 PROTEIN"/>
    <property type="match status" value="1"/>
</dbReference>
<accession>A0ABM0ZU76</accession>
<dbReference type="GeneID" id="101851016"/>
<name>A0ABM0ZU76_APLCA</name>
<dbReference type="Proteomes" id="UP000694888">
    <property type="component" value="Unplaced"/>
</dbReference>
<proteinExistence type="predicted"/>
<organism evidence="2 3">
    <name type="scientific">Aplysia californica</name>
    <name type="common">California sea hare</name>
    <dbReference type="NCBI Taxonomy" id="6500"/>
    <lineage>
        <taxon>Eukaryota</taxon>
        <taxon>Metazoa</taxon>
        <taxon>Spiralia</taxon>
        <taxon>Lophotrochozoa</taxon>
        <taxon>Mollusca</taxon>
        <taxon>Gastropoda</taxon>
        <taxon>Heterobranchia</taxon>
        <taxon>Euthyneura</taxon>
        <taxon>Tectipleura</taxon>
        <taxon>Aplysiida</taxon>
        <taxon>Aplysioidea</taxon>
        <taxon>Aplysiidae</taxon>
        <taxon>Aplysia</taxon>
    </lineage>
</organism>
<dbReference type="InterPro" id="IPR000182">
    <property type="entry name" value="GNAT_dom"/>
</dbReference>
<feature type="domain" description="N-acetyltransferase" evidence="1">
    <location>
        <begin position="7"/>
        <end position="149"/>
    </location>
</feature>
<evidence type="ECO:0000313" key="2">
    <source>
        <dbReference type="Proteomes" id="UP000694888"/>
    </source>
</evidence>
<dbReference type="Pfam" id="PF24066">
    <property type="entry name" value="Hisat_C"/>
    <property type="match status" value="1"/>
</dbReference>